<dbReference type="InterPro" id="IPR051120">
    <property type="entry name" value="ABC_AA/LPS_Transport"/>
</dbReference>
<keyword evidence="2" id="KW-0547">Nucleotide-binding</keyword>
<evidence type="ECO:0000256" key="1">
    <source>
        <dbReference type="ARBA" id="ARBA00022448"/>
    </source>
</evidence>
<dbReference type="PROSITE" id="PS00211">
    <property type="entry name" value="ABC_TRANSPORTER_1"/>
    <property type="match status" value="1"/>
</dbReference>
<accession>A0A450WAS5</accession>
<feature type="domain" description="ABC transporter" evidence="4">
    <location>
        <begin position="2"/>
        <end position="236"/>
    </location>
</feature>
<evidence type="ECO:0000256" key="3">
    <source>
        <dbReference type="ARBA" id="ARBA00022840"/>
    </source>
</evidence>
<reference evidence="5" key="1">
    <citation type="submission" date="2019-02" db="EMBL/GenBank/DDBJ databases">
        <authorList>
            <person name="Gruber-Vodicka R. H."/>
            <person name="Seah K. B. B."/>
        </authorList>
    </citation>
    <scope>NUCLEOTIDE SEQUENCE</scope>
    <source>
        <strain evidence="5">BECK_S312</strain>
        <strain evidence="6">BECK_S426</strain>
    </source>
</reference>
<dbReference type="InterPro" id="IPR017871">
    <property type="entry name" value="ABC_transporter-like_CS"/>
</dbReference>
<dbReference type="SMART" id="SM00382">
    <property type="entry name" value="AAA"/>
    <property type="match status" value="1"/>
</dbReference>
<dbReference type="AlphaFoldDB" id="A0A450WAS5"/>
<dbReference type="PROSITE" id="PS50893">
    <property type="entry name" value="ABC_TRANSPORTER_2"/>
    <property type="match status" value="1"/>
</dbReference>
<organism evidence="5">
    <name type="scientific">Candidatus Kentrum sp. LPFa</name>
    <dbReference type="NCBI Taxonomy" id="2126335"/>
    <lineage>
        <taxon>Bacteria</taxon>
        <taxon>Pseudomonadati</taxon>
        <taxon>Pseudomonadota</taxon>
        <taxon>Gammaproteobacteria</taxon>
        <taxon>Candidatus Kentrum</taxon>
    </lineage>
</organism>
<sequence>MLHISNLYKLFGSASVLNNFSYHFGLGTTYALMGVNGSGKTTLFNLIGGFMPCDSGQITLDGMHLNKLSSYKIAKLGVTRTFQDLRLLYDLTVEENLLIALQNKLDENLLCALTAKVPNDVYREKVVSMLQRVHLIEERKQKASDISYGQQKLLTLGMALINDFKLLLLDEPVAGIQPRYREEIADLLIGIKKTIIIIEHDPDFIQRVSNGVLFLNEGAAHSGENDRSVHESATGA</sequence>
<protein>
    <submittedName>
        <fullName evidence="5">Amino acid/amide ABC transporter ATP-binding protein 1, HAAT family</fullName>
    </submittedName>
</protein>
<dbReference type="EMBL" id="CAADFM010000100">
    <property type="protein sequence ID" value="VFK14144.1"/>
    <property type="molecule type" value="Genomic_DNA"/>
</dbReference>
<evidence type="ECO:0000313" key="5">
    <source>
        <dbReference type="EMBL" id="VFK14144.1"/>
    </source>
</evidence>
<dbReference type="GO" id="GO:0005886">
    <property type="term" value="C:plasma membrane"/>
    <property type="evidence" value="ECO:0007669"/>
    <property type="project" value="TreeGrafter"/>
</dbReference>
<gene>
    <name evidence="5" type="ORF">BECKLPF1236A_GA0070988_1010010</name>
    <name evidence="6" type="ORF">BECKLPF1236C_GA0070990_1009610</name>
</gene>
<keyword evidence="1" id="KW-0813">Transport</keyword>
<keyword evidence="3 5" id="KW-0067">ATP-binding</keyword>
<evidence type="ECO:0000256" key="2">
    <source>
        <dbReference type="ARBA" id="ARBA00022741"/>
    </source>
</evidence>
<dbReference type="EMBL" id="CAADFP010000096">
    <property type="protein sequence ID" value="VFK29851.1"/>
    <property type="molecule type" value="Genomic_DNA"/>
</dbReference>
<proteinExistence type="predicted"/>
<evidence type="ECO:0000259" key="4">
    <source>
        <dbReference type="PROSITE" id="PS50893"/>
    </source>
</evidence>
<dbReference type="GO" id="GO:0005524">
    <property type="term" value="F:ATP binding"/>
    <property type="evidence" value="ECO:0007669"/>
    <property type="project" value="UniProtKB-KW"/>
</dbReference>
<evidence type="ECO:0000313" key="6">
    <source>
        <dbReference type="EMBL" id="VFK29851.1"/>
    </source>
</evidence>
<dbReference type="GO" id="GO:0016887">
    <property type="term" value="F:ATP hydrolysis activity"/>
    <property type="evidence" value="ECO:0007669"/>
    <property type="project" value="InterPro"/>
</dbReference>
<name>A0A450WAS5_9GAMM</name>
<dbReference type="InterPro" id="IPR003593">
    <property type="entry name" value="AAA+_ATPase"/>
</dbReference>
<dbReference type="SUPFAM" id="SSF52540">
    <property type="entry name" value="P-loop containing nucleoside triphosphate hydrolases"/>
    <property type="match status" value="1"/>
</dbReference>
<dbReference type="Pfam" id="PF00005">
    <property type="entry name" value="ABC_tran"/>
    <property type="match status" value="1"/>
</dbReference>
<dbReference type="InterPro" id="IPR003439">
    <property type="entry name" value="ABC_transporter-like_ATP-bd"/>
</dbReference>
<dbReference type="InterPro" id="IPR027417">
    <property type="entry name" value="P-loop_NTPase"/>
</dbReference>
<dbReference type="Gene3D" id="3.40.50.300">
    <property type="entry name" value="P-loop containing nucleotide triphosphate hydrolases"/>
    <property type="match status" value="1"/>
</dbReference>
<dbReference type="PANTHER" id="PTHR45772">
    <property type="entry name" value="CONSERVED COMPONENT OF ABC TRANSPORTER FOR NATURAL AMINO ACIDS-RELATED"/>
    <property type="match status" value="1"/>
</dbReference>